<dbReference type="InterPro" id="IPR017342">
    <property type="entry name" value="S-AdoMet-dep_Met_synth_prd"/>
</dbReference>
<name>A0A7J4XPI5_9BACE</name>
<accession>A0A7J4XPI5</accession>
<evidence type="ECO:0000313" key="3">
    <source>
        <dbReference type="Proteomes" id="UP000422221"/>
    </source>
</evidence>
<sequence length="228" mass="25815">MIEQQLTLSDLPVSSSEIYEMMGYGNQTVPEPEIEAETQKLLKQISAIARPSFLFFSINGQLDTMKETLTVEHITFHLGKIITRQLRKSESFVFFVATAGYDFERFQQTLQQENDPLKNYIADTIGSVIAEKTADCMELALEKYIASQEWKHTNRFSPGYCGWHVSEQHLLFSLFPSPHPCGIHLSDSSLMIPIKSVSGIIGTGSVVHKVDYTCGLCTYDACYRRKKK</sequence>
<dbReference type="SUPFAM" id="SSF56507">
    <property type="entry name" value="Methionine synthase activation domain-like"/>
    <property type="match status" value="1"/>
</dbReference>
<dbReference type="Proteomes" id="UP000422221">
    <property type="component" value="Unassembled WGS sequence"/>
</dbReference>
<dbReference type="InterPro" id="IPR037010">
    <property type="entry name" value="VitB12-dep_Met_synth_activ_sf"/>
</dbReference>
<evidence type="ECO:0000313" key="2">
    <source>
        <dbReference type="EMBL" id="KAA3770636.1"/>
    </source>
</evidence>
<evidence type="ECO:0000259" key="1">
    <source>
        <dbReference type="Pfam" id="PF02965"/>
    </source>
</evidence>
<dbReference type="RefSeq" id="WP_130057868.1">
    <property type="nucleotide sequence ID" value="NZ_JADNPJ010000001.1"/>
</dbReference>
<organism evidence="2 3">
    <name type="scientific">Bacteroides salyersiae</name>
    <dbReference type="NCBI Taxonomy" id="291644"/>
    <lineage>
        <taxon>Bacteria</taxon>
        <taxon>Pseudomonadati</taxon>
        <taxon>Bacteroidota</taxon>
        <taxon>Bacteroidia</taxon>
        <taxon>Bacteroidales</taxon>
        <taxon>Bacteroidaceae</taxon>
        <taxon>Bacteroides</taxon>
    </lineage>
</organism>
<dbReference type="Pfam" id="PF02965">
    <property type="entry name" value="Met_synt_B12"/>
    <property type="match status" value="1"/>
</dbReference>
<gene>
    <name evidence="2" type="ORF">F3F73_01410</name>
</gene>
<dbReference type="InterPro" id="IPR004223">
    <property type="entry name" value="VitB12-dep_Met_synth_activ_dom"/>
</dbReference>
<dbReference type="GO" id="GO:0008705">
    <property type="term" value="F:methionine synthase activity"/>
    <property type="evidence" value="ECO:0007669"/>
    <property type="project" value="InterPro"/>
</dbReference>
<feature type="domain" description="AdoMet activation" evidence="1">
    <location>
        <begin position="88"/>
        <end position="227"/>
    </location>
</feature>
<reference evidence="2 3" key="1">
    <citation type="journal article" date="2019" name="Nat. Med.">
        <title>A library of human gut bacterial isolates paired with longitudinal multiomics data enables mechanistic microbiome research.</title>
        <authorList>
            <person name="Poyet M."/>
            <person name="Groussin M."/>
            <person name="Gibbons S.M."/>
            <person name="Avila-Pacheco J."/>
            <person name="Jiang X."/>
            <person name="Kearney S.M."/>
            <person name="Perrotta A.R."/>
            <person name="Berdy B."/>
            <person name="Zhao S."/>
            <person name="Lieberman T.D."/>
            <person name="Swanson P.K."/>
            <person name="Smith M."/>
            <person name="Roesemann S."/>
            <person name="Alexander J.E."/>
            <person name="Rich S.A."/>
            <person name="Livny J."/>
            <person name="Vlamakis H."/>
            <person name="Clish C."/>
            <person name="Bullock K."/>
            <person name="Deik A."/>
            <person name="Scott J."/>
            <person name="Pierce K.A."/>
            <person name="Xavier R.J."/>
            <person name="Alm E.J."/>
        </authorList>
    </citation>
    <scope>NUCLEOTIDE SEQUENCE [LARGE SCALE GENOMIC DNA]</scope>
    <source>
        <strain evidence="2 3">BIOML-A10</strain>
    </source>
</reference>
<dbReference type="AlphaFoldDB" id="A0A7J4XPI5"/>
<dbReference type="Gene3D" id="3.40.109.40">
    <property type="match status" value="1"/>
</dbReference>
<dbReference type="PIRSF" id="PIRSF037984">
    <property type="entry name" value="Met_synth_TM0269_prd"/>
    <property type="match status" value="1"/>
</dbReference>
<protein>
    <submittedName>
        <fullName evidence="2">Methionine synthase</fullName>
    </submittedName>
</protein>
<dbReference type="EMBL" id="VWMK01000001">
    <property type="protein sequence ID" value="KAA3770636.1"/>
    <property type="molecule type" value="Genomic_DNA"/>
</dbReference>
<comment type="caution">
    <text evidence="2">The sequence shown here is derived from an EMBL/GenBank/DDBJ whole genome shotgun (WGS) entry which is preliminary data.</text>
</comment>
<proteinExistence type="predicted"/>